<evidence type="ECO:0000313" key="2">
    <source>
        <dbReference type="EMBL" id="KAG8518594.1"/>
    </source>
</evidence>
<evidence type="ECO:0000313" key="3">
    <source>
        <dbReference type="Proteomes" id="UP000700334"/>
    </source>
</evidence>
<comment type="caution">
    <text evidence="2">The sequence shown here is derived from an EMBL/GenBank/DDBJ whole genome shotgun (WGS) entry which is preliminary data.</text>
</comment>
<protein>
    <submittedName>
        <fullName evidence="2">Transmembrane protease serine 2</fullName>
    </submittedName>
</protein>
<name>A0A8J6ABJ6_GALPY</name>
<keyword evidence="2" id="KW-0378">Hydrolase</keyword>
<reference evidence="2" key="1">
    <citation type="journal article" date="2021" name="Evol. Appl.">
        <title>The genome of the Pyrenean desman and the effects of bottlenecks and inbreeding on the genomic landscape of an endangered species.</title>
        <authorList>
            <person name="Escoda L."/>
            <person name="Castresana J."/>
        </authorList>
    </citation>
    <scope>NUCLEOTIDE SEQUENCE</scope>
    <source>
        <strain evidence="2">IBE-C5619</strain>
    </source>
</reference>
<feature type="region of interest" description="Disordered" evidence="1">
    <location>
        <begin position="19"/>
        <end position="82"/>
    </location>
</feature>
<dbReference type="AlphaFoldDB" id="A0A8J6ABJ6"/>
<organism evidence="2 3">
    <name type="scientific">Galemys pyrenaicus</name>
    <name type="common">Iberian desman</name>
    <name type="synonym">Pyrenean desman</name>
    <dbReference type="NCBI Taxonomy" id="202257"/>
    <lineage>
        <taxon>Eukaryota</taxon>
        <taxon>Metazoa</taxon>
        <taxon>Chordata</taxon>
        <taxon>Craniata</taxon>
        <taxon>Vertebrata</taxon>
        <taxon>Euteleostomi</taxon>
        <taxon>Mammalia</taxon>
        <taxon>Eutheria</taxon>
        <taxon>Laurasiatheria</taxon>
        <taxon>Eulipotyphla</taxon>
        <taxon>Talpidae</taxon>
        <taxon>Galemys</taxon>
    </lineage>
</organism>
<dbReference type="GO" id="GO:0008233">
    <property type="term" value="F:peptidase activity"/>
    <property type="evidence" value="ECO:0007669"/>
    <property type="project" value="UniProtKB-KW"/>
</dbReference>
<keyword evidence="2" id="KW-0812">Transmembrane</keyword>
<dbReference type="GO" id="GO:0006508">
    <property type="term" value="P:proteolysis"/>
    <property type="evidence" value="ECO:0007669"/>
    <property type="project" value="UniProtKB-KW"/>
</dbReference>
<accession>A0A8J6ABJ6</accession>
<keyword evidence="2" id="KW-0645">Protease</keyword>
<feature type="region of interest" description="Disordered" evidence="1">
    <location>
        <begin position="136"/>
        <end position="161"/>
    </location>
</feature>
<keyword evidence="2" id="KW-0472">Membrane</keyword>
<proteinExistence type="predicted"/>
<evidence type="ECO:0000256" key="1">
    <source>
        <dbReference type="SAM" id="MobiDB-lite"/>
    </source>
</evidence>
<sequence length="233" mass="24612">MSVRLLTSRRPQLQAVWKIKAEPPRERPGPGRSWHRVTGGASPPGFKPYYENHGYQPESLGPPGPPAPHLGGTYYPSVPPEYSPRVLTQLSTPAVTLRQPKSAPGTACTSSRPPALAASALSPAVRFSGVLLKPQGVQEHAGPGAPPRSSRSSQSRWEPGVSWRQQRVGLARCSGFSMLDRPGGGGLGTEAVQLCFSLAAISSHRSSPFSSLLFLSSVEPCLPAHLLSGGARG</sequence>
<gene>
    <name evidence="2" type="ORF">J0S82_004524</name>
</gene>
<dbReference type="Proteomes" id="UP000700334">
    <property type="component" value="Unassembled WGS sequence"/>
</dbReference>
<dbReference type="EMBL" id="JAGFMF010011629">
    <property type="protein sequence ID" value="KAG8518594.1"/>
    <property type="molecule type" value="Genomic_DNA"/>
</dbReference>
<dbReference type="OrthoDB" id="8187887at2759"/>
<keyword evidence="3" id="KW-1185">Reference proteome</keyword>
<feature type="compositionally biased region" description="Basic and acidic residues" evidence="1">
    <location>
        <begin position="19"/>
        <end position="29"/>
    </location>
</feature>